<evidence type="ECO:0000256" key="4">
    <source>
        <dbReference type="ARBA" id="ARBA00022737"/>
    </source>
</evidence>
<dbReference type="Pfam" id="PF00400">
    <property type="entry name" value="WD40"/>
    <property type="match status" value="1"/>
</dbReference>
<organism evidence="8 9">
    <name type="scientific">Panthera leo</name>
    <name type="common">Lion</name>
    <dbReference type="NCBI Taxonomy" id="9689"/>
    <lineage>
        <taxon>Eukaryota</taxon>
        <taxon>Metazoa</taxon>
        <taxon>Chordata</taxon>
        <taxon>Craniata</taxon>
        <taxon>Vertebrata</taxon>
        <taxon>Euteleostomi</taxon>
        <taxon>Mammalia</taxon>
        <taxon>Eutheria</taxon>
        <taxon>Laurasiatheria</taxon>
        <taxon>Carnivora</taxon>
        <taxon>Feliformia</taxon>
        <taxon>Felidae</taxon>
        <taxon>Pantherinae</taxon>
        <taxon>Panthera</taxon>
    </lineage>
</organism>
<dbReference type="GeneTree" id="ENSGT00950000182906"/>
<sequence length="999" mass="111683">MKKFNFRKVLDGLTASSPGSGSSSGSNSGGGAGSGSVHPGGTAGVLKEEIQETLTSEYFQICKTVRHGFPYQPTALAFDPVQKILAIGTRTGAIRILGRPGVDCYCQHESGAAVLQLQFLINEGALVSASSDDTLHLWNLRQKRPAILHSLKFNRERITYCHLPFQSKWLYVGTERGNTHIVNIESFILSGYVIMWNKAIELSTKTHPGPVVHLSDSPRDEGKLLIGYENGTVVFWDLKSKRAELRVYYDEAIHSIDWHHEGKQFMCSHSDGSLTLWNLKSPSRPFQTTIPHGKSQREGRKSESCKPILKVEYKTCRNSEPFIIFSGGLSYDKACRRPSLTIMHGKAITVLEMDHPIVEFLTLCETPYPNEFQEPYAVVVLLEKDLIVVDLSQSNFPIFENPYPMDIHESPVTCTAYFADCPPDLILVLYSIGAKHKKQGYSNKEWPISGGAWNLGTQTYPEIIITGHADGSIKFWDASAITLQMLYKLKTSKVFEKQKVGEGKPTCEIVEEDPYAIQMIYWCPESRIFCVSGVSAYVIIYKFSRHEITTEIVSLEVRLQYDIEDITTPEPETSPPFPDLSSQLPSRSLSGSTNTVASEGGTKDSIPCLNVKTRPVRMPPGYQAELVIQLVWVDGEPPQQITSLAVSSAYGIVAFGNCNGLAVVDFIQKTVLLSMGTIDLYRSSDLYQRQPRSPRKNKQFIADNFCMRGLSNFYPDLTKRIRTSYQSLTELNDSPVPLELERCKSPTSGLATRTPEAAPGFYRNEIPAVRQRNQVHHLPESRENSYNRSRSSSISSIDKDSKEAITALYFMESFARKNDSTVSPCLFVGTSLGMVLIISLNLPSADEQRFTEPVMVFPSGTFLSLKGAVLTFSCMDRTGGLMQPPYEVWRDPNNIDENEKSWRRKLIMNYPSPSQETGDHQYTVICSEKQAKVFSLPSQTCLYVHNITETSFILQADVVVMCNSACLACFCANGHIMIMRYLPSYKLSGNHNSVNKVQF</sequence>
<evidence type="ECO:0000256" key="2">
    <source>
        <dbReference type="ARBA" id="ARBA00022483"/>
    </source>
</evidence>
<evidence type="ECO:0000256" key="6">
    <source>
        <dbReference type="SAM" id="MobiDB-lite"/>
    </source>
</evidence>
<dbReference type="AlphaFoldDB" id="A0A8C9D6R6"/>
<dbReference type="InterPro" id="IPR036322">
    <property type="entry name" value="WD40_repeat_dom_sf"/>
</dbReference>
<dbReference type="GO" id="GO:0019905">
    <property type="term" value="F:syntaxin binding"/>
    <property type="evidence" value="ECO:0007669"/>
    <property type="project" value="TreeGrafter"/>
</dbReference>
<evidence type="ECO:0000256" key="5">
    <source>
        <dbReference type="PROSITE-ProRule" id="PRU00221"/>
    </source>
</evidence>
<evidence type="ECO:0000256" key="3">
    <source>
        <dbReference type="ARBA" id="ARBA00022574"/>
    </source>
</evidence>
<dbReference type="InterPro" id="IPR019775">
    <property type="entry name" value="WD40_repeat_CS"/>
</dbReference>
<keyword evidence="9" id="KW-1185">Reference proteome</keyword>
<dbReference type="PROSITE" id="PS00678">
    <property type="entry name" value="WD_REPEATS_1"/>
    <property type="match status" value="1"/>
</dbReference>
<evidence type="ECO:0000259" key="7">
    <source>
        <dbReference type="Pfam" id="PF08366"/>
    </source>
</evidence>
<dbReference type="PRINTS" id="PR00962">
    <property type="entry name" value="LETHAL2GIANT"/>
</dbReference>
<keyword evidence="3 5" id="KW-0853">WD repeat</keyword>
<gene>
    <name evidence="8" type="primary">STXBP5L</name>
</gene>
<feature type="domain" description="Lethal giant larvae homologue 2" evidence="7">
    <location>
        <begin position="289"/>
        <end position="397"/>
    </location>
</feature>
<reference evidence="8" key="3">
    <citation type="submission" date="2025-09" db="UniProtKB">
        <authorList>
            <consortium name="Ensembl"/>
        </authorList>
    </citation>
    <scope>IDENTIFICATION</scope>
</reference>
<dbReference type="Pfam" id="PF08366">
    <property type="entry name" value="LLGL"/>
    <property type="match status" value="1"/>
</dbReference>
<keyword evidence="4" id="KW-0677">Repeat</keyword>
<dbReference type="GO" id="GO:0005096">
    <property type="term" value="F:GTPase activator activity"/>
    <property type="evidence" value="ECO:0007669"/>
    <property type="project" value="TreeGrafter"/>
</dbReference>
<dbReference type="GO" id="GO:0005886">
    <property type="term" value="C:plasma membrane"/>
    <property type="evidence" value="ECO:0007669"/>
    <property type="project" value="TreeGrafter"/>
</dbReference>
<feature type="region of interest" description="Disordered" evidence="6">
    <location>
        <begin position="772"/>
        <end position="794"/>
    </location>
</feature>
<name>A0A8C9D6R6_PANLE</name>
<dbReference type="GO" id="GO:0045159">
    <property type="term" value="F:myosin II binding"/>
    <property type="evidence" value="ECO:0007669"/>
    <property type="project" value="TreeGrafter"/>
</dbReference>
<dbReference type="GO" id="GO:0006887">
    <property type="term" value="P:exocytosis"/>
    <property type="evidence" value="ECO:0007669"/>
    <property type="project" value="UniProtKB-KW"/>
</dbReference>
<dbReference type="Ensembl" id="ENSPLOT00000020512.1">
    <property type="protein sequence ID" value="ENSPLOP00000018535.1"/>
    <property type="gene ID" value="ENSPLOG00000012229.1"/>
</dbReference>
<dbReference type="SUPFAM" id="SSF50978">
    <property type="entry name" value="WD40 repeat-like"/>
    <property type="match status" value="2"/>
</dbReference>
<dbReference type="InterPro" id="IPR015943">
    <property type="entry name" value="WD40/YVTN_repeat-like_dom_sf"/>
</dbReference>
<evidence type="ECO:0000313" key="8">
    <source>
        <dbReference type="Ensembl" id="ENSPLOP00000018535.1"/>
    </source>
</evidence>
<dbReference type="PANTHER" id="PTHR10241">
    <property type="entry name" value="LETHAL 2 GIANT LARVAE PROTEIN"/>
    <property type="match status" value="1"/>
</dbReference>
<accession>A0A8C9D6R6</accession>
<evidence type="ECO:0000313" key="9">
    <source>
        <dbReference type="Proteomes" id="UP000694399"/>
    </source>
</evidence>
<dbReference type="InterPro" id="IPR001680">
    <property type="entry name" value="WD40_rpt"/>
</dbReference>
<dbReference type="GO" id="GO:0031201">
    <property type="term" value="C:SNARE complex"/>
    <property type="evidence" value="ECO:0007669"/>
    <property type="project" value="TreeGrafter"/>
</dbReference>
<dbReference type="PANTHER" id="PTHR10241:SF19">
    <property type="entry name" value="SYNTAXIN-BINDING PROTEIN 5-LIKE"/>
    <property type="match status" value="1"/>
</dbReference>
<dbReference type="PROSITE" id="PS50082">
    <property type="entry name" value="WD_REPEATS_2"/>
    <property type="match status" value="2"/>
</dbReference>
<feature type="repeat" description="WD" evidence="5">
    <location>
        <begin position="107"/>
        <end position="148"/>
    </location>
</feature>
<dbReference type="SMART" id="SM00320">
    <property type="entry name" value="WD40"/>
    <property type="match status" value="6"/>
</dbReference>
<dbReference type="Gene3D" id="2.130.10.10">
    <property type="entry name" value="YVTN repeat-like/Quinoprotein amine dehydrogenase"/>
    <property type="match status" value="3"/>
</dbReference>
<reference evidence="8" key="2">
    <citation type="submission" date="2025-08" db="UniProtKB">
        <authorList>
            <consortium name="Ensembl"/>
        </authorList>
    </citation>
    <scope>IDENTIFICATION</scope>
</reference>
<dbReference type="GO" id="GO:0006893">
    <property type="term" value="P:Golgi to plasma membrane transport"/>
    <property type="evidence" value="ECO:0007669"/>
    <property type="project" value="TreeGrafter"/>
</dbReference>
<protein>
    <submittedName>
        <fullName evidence="8">Syntaxin binding protein 5L</fullName>
    </submittedName>
</protein>
<keyword evidence="2" id="KW-0268">Exocytosis</keyword>
<feature type="compositionally biased region" description="Low complexity" evidence="6">
    <location>
        <begin position="16"/>
        <end position="26"/>
    </location>
</feature>
<dbReference type="InterPro" id="IPR013577">
    <property type="entry name" value="LLGL2"/>
</dbReference>
<feature type="region of interest" description="Disordered" evidence="6">
    <location>
        <begin position="15"/>
        <end position="42"/>
    </location>
</feature>
<reference evidence="8" key="1">
    <citation type="journal article" date="2019" name="bioRxiv">
        <title>Long live the king: chromosome-level assembly of the lion (Panthera leo) using linked-read, Hi-C, and long read data.</title>
        <authorList>
            <person name="Armstrong E.E."/>
            <person name="Taylor R.W."/>
            <person name="Miller D.E."/>
            <person name="Kaelin C."/>
            <person name="Barsh G."/>
            <person name="Hadly E.A."/>
            <person name="Petrov D."/>
        </authorList>
    </citation>
    <scope>NUCLEOTIDE SEQUENCE [LARGE SCALE GENOMIC DNA]</scope>
</reference>
<feature type="compositionally biased region" description="Low complexity" evidence="6">
    <location>
        <begin position="579"/>
        <end position="592"/>
    </location>
</feature>
<evidence type="ECO:0000256" key="1">
    <source>
        <dbReference type="ARBA" id="ARBA00008070"/>
    </source>
</evidence>
<comment type="similarity">
    <text evidence="1">Belongs to the WD repeat L(2)GL family.</text>
</comment>
<feature type="repeat" description="WD" evidence="5">
    <location>
        <begin position="246"/>
        <end position="287"/>
    </location>
</feature>
<dbReference type="FunFam" id="2.130.10.10:FF:000521">
    <property type="entry name" value="syntaxin-binding protein 5-like isoform X1"/>
    <property type="match status" value="1"/>
</dbReference>
<dbReference type="Proteomes" id="UP000694399">
    <property type="component" value="Chromosome D1"/>
</dbReference>
<proteinExistence type="inferred from homology"/>
<dbReference type="InterPro" id="IPR000664">
    <property type="entry name" value="Lethal2_giant"/>
</dbReference>
<feature type="region of interest" description="Disordered" evidence="6">
    <location>
        <begin position="567"/>
        <end position="601"/>
    </location>
</feature>